<dbReference type="AlphaFoldDB" id="A0A411YZ09"/>
<reference evidence="1 2" key="1">
    <citation type="submission" date="2018-08" db="EMBL/GenBank/DDBJ databases">
        <title>Flavobacterium tibetense sp. nov., isolated from a wetland YonghuCo on Tibetan Plateau.</title>
        <authorList>
            <person name="Phurbu D."/>
            <person name="Lu H."/>
            <person name="Xing P."/>
        </authorList>
    </citation>
    <scope>NUCLEOTIDE SEQUENCE [LARGE SCALE GENOMIC DNA]</scope>
    <source>
        <strain evidence="1 2">DJC</strain>
    </source>
</reference>
<protein>
    <submittedName>
        <fullName evidence="1">DUF924 domain-containing protein</fullName>
    </submittedName>
</protein>
<keyword evidence="2" id="KW-1185">Reference proteome</keyword>
<dbReference type="RefSeq" id="WP_118154899.1">
    <property type="nucleotide sequence ID" value="NZ_QWEY01000010.1"/>
</dbReference>
<evidence type="ECO:0000313" key="1">
    <source>
        <dbReference type="EMBL" id="RGP36053.1"/>
    </source>
</evidence>
<dbReference type="SUPFAM" id="SSF48452">
    <property type="entry name" value="TPR-like"/>
    <property type="match status" value="1"/>
</dbReference>
<gene>
    <name evidence="1" type="ORF">D1012_16710</name>
</gene>
<dbReference type="Gene3D" id="1.25.40.10">
    <property type="entry name" value="Tetratricopeptide repeat domain"/>
    <property type="match status" value="1"/>
</dbReference>
<dbReference type="InterPro" id="IPR011990">
    <property type="entry name" value="TPR-like_helical_dom_sf"/>
</dbReference>
<accession>A0A411YZ09</accession>
<comment type="caution">
    <text evidence="1">The sequence shown here is derived from an EMBL/GenBank/DDBJ whole genome shotgun (WGS) entry which is preliminary data.</text>
</comment>
<dbReference type="Pfam" id="PF06041">
    <property type="entry name" value="DUF924"/>
    <property type="match status" value="1"/>
</dbReference>
<dbReference type="InterPro" id="IPR010323">
    <property type="entry name" value="DUF924"/>
</dbReference>
<dbReference type="OrthoDB" id="7593450at2"/>
<sequence>MSDPIEVLDFWLGEIGPEGWYAGGEEIDDACAVRFGALWDALHEGGLEHWVDGVVGTLAYLIVADQFSRNIHRGKPEAFANDIRARAAARRALDESWDLLAPVPERQFFYMPLEHSEDMADQDLAVSLMATRMEGDAELLLHARAHREIIARFGRFPFRNAALGRESTPEEAAFLVEGGYMAIVNQLRVSHAPDA</sequence>
<organism evidence="1 2">
    <name type="scientific">Pseudotabrizicola alkalilacus</name>
    <dbReference type="NCBI Taxonomy" id="2305252"/>
    <lineage>
        <taxon>Bacteria</taxon>
        <taxon>Pseudomonadati</taxon>
        <taxon>Pseudomonadota</taxon>
        <taxon>Alphaproteobacteria</taxon>
        <taxon>Rhodobacterales</taxon>
        <taxon>Paracoccaceae</taxon>
        <taxon>Pseudotabrizicola</taxon>
    </lineage>
</organism>
<evidence type="ECO:0000313" key="2">
    <source>
        <dbReference type="Proteomes" id="UP000284547"/>
    </source>
</evidence>
<dbReference type="Gene3D" id="1.20.58.320">
    <property type="entry name" value="TPR-like"/>
    <property type="match status" value="1"/>
</dbReference>
<name>A0A411YZ09_9RHOB</name>
<proteinExistence type="predicted"/>
<dbReference type="Proteomes" id="UP000284547">
    <property type="component" value="Unassembled WGS sequence"/>
</dbReference>
<dbReference type="EMBL" id="QWEY01000010">
    <property type="protein sequence ID" value="RGP36053.1"/>
    <property type="molecule type" value="Genomic_DNA"/>
</dbReference>